<sequence>MTKRRALVIAVGVITFFLFVGILISEAEFLVENDVDHWDFKLLLLLVLTGVGLVATMLSVIMNRYFSHHLVVPVLLVMLFLGVKALPVRLADYRQVFYPISNSEVDKVSRLKLSKDDDYQIYLYRSDDKESIRFMSRLKACLKAGDQSVETYDLTRAKAKLTTGQYAALIKRLGVEKLPTMVFSYRGLAKNSKPSMVTFNAINDQTRFSTMQRYLNGDRDKISGPGIVFRGSEP</sequence>
<reference evidence="3" key="1">
    <citation type="journal article" date="2019" name="Int. J. Syst. Evol. Microbiol.">
        <title>The Global Catalogue of Microorganisms (GCM) 10K type strain sequencing project: providing services to taxonomists for standard genome sequencing and annotation.</title>
        <authorList>
            <consortium name="The Broad Institute Genomics Platform"/>
            <consortium name="The Broad Institute Genome Sequencing Center for Infectious Disease"/>
            <person name="Wu L."/>
            <person name="Ma J."/>
        </authorList>
    </citation>
    <scope>NUCLEOTIDE SEQUENCE [LARGE SCALE GENOMIC DNA]</scope>
    <source>
        <strain evidence="3">CCM 8907</strain>
    </source>
</reference>
<evidence type="ECO:0000256" key="1">
    <source>
        <dbReference type="SAM" id="Phobius"/>
    </source>
</evidence>
<gene>
    <name evidence="2" type="ORF">ACFQET_05835</name>
</gene>
<feature type="transmembrane region" description="Helical" evidence="1">
    <location>
        <begin position="42"/>
        <end position="62"/>
    </location>
</feature>
<organism evidence="2 3">
    <name type="scientific">Levilactobacillus tangyuanensis</name>
    <dbReference type="NCBI Taxonomy" id="2486021"/>
    <lineage>
        <taxon>Bacteria</taxon>
        <taxon>Bacillati</taxon>
        <taxon>Bacillota</taxon>
        <taxon>Bacilli</taxon>
        <taxon>Lactobacillales</taxon>
        <taxon>Lactobacillaceae</taxon>
        <taxon>Levilactobacillus</taxon>
    </lineage>
</organism>
<dbReference type="Proteomes" id="UP001596191">
    <property type="component" value="Unassembled WGS sequence"/>
</dbReference>
<evidence type="ECO:0000313" key="2">
    <source>
        <dbReference type="EMBL" id="MFC6275033.1"/>
    </source>
</evidence>
<evidence type="ECO:0000313" key="3">
    <source>
        <dbReference type="Proteomes" id="UP001596191"/>
    </source>
</evidence>
<keyword evidence="1" id="KW-1133">Transmembrane helix</keyword>
<accession>A0ABW1TQJ9</accession>
<feature type="transmembrane region" description="Helical" evidence="1">
    <location>
        <begin position="68"/>
        <end position="86"/>
    </location>
</feature>
<keyword evidence="3" id="KW-1185">Reference proteome</keyword>
<keyword evidence="1" id="KW-0812">Transmembrane</keyword>
<protein>
    <submittedName>
        <fullName evidence="2">Uncharacterized protein</fullName>
    </submittedName>
</protein>
<comment type="caution">
    <text evidence="2">The sequence shown here is derived from an EMBL/GenBank/DDBJ whole genome shotgun (WGS) entry which is preliminary data.</text>
</comment>
<name>A0ABW1TQJ9_9LACO</name>
<proteinExistence type="predicted"/>
<dbReference type="EMBL" id="JBHSSJ010000005">
    <property type="protein sequence ID" value="MFC6275033.1"/>
    <property type="molecule type" value="Genomic_DNA"/>
</dbReference>
<feature type="transmembrane region" description="Helical" evidence="1">
    <location>
        <begin position="6"/>
        <end position="30"/>
    </location>
</feature>
<dbReference type="RefSeq" id="WP_125640867.1">
    <property type="nucleotide sequence ID" value="NZ_JBHSSJ010000005.1"/>
</dbReference>
<keyword evidence="1" id="KW-0472">Membrane</keyword>